<dbReference type="RefSeq" id="WP_184666831.1">
    <property type="nucleotide sequence ID" value="NZ_BAABAI010000003.1"/>
</dbReference>
<organism evidence="2 3">
    <name type="scientific">Saccharothrix violaceirubra</name>
    <dbReference type="NCBI Taxonomy" id="413306"/>
    <lineage>
        <taxon>Bacteria</taxon>
        <taxon>Bacillati</taxon>
        <taxon>Actinomycetota</taxon>
        <taxon>Actinomycetes</taxon>
        <taxon>Pseudonocardiales</taxon>
        <taxon>Pseudonocardiaceae</taxon>
        <taxon>Saccharothrix</taxon>
    </lineage>
</organism>
<evidence type="ECO:0000313" key="3">
    <source>
        <dbReference type="Proteomes" id="UP000542674"/>
    </source>
</evidence>
<dbReference type="EC" id="6.5.1.-" evidence="2"/>
<dbReference type="InterPro" id="IPR014051">
    <property type="entry name" value="Phosphoesterase_HXTX"/>
</dbReference>
<feature type="domain" description="Phosphoesterase HXTX" evidence="1">
    <location>
        <begin position="9"/>
        <end position="75"/>
    </location>
</feature>
<keyword evidence="3" id="KW-1185">Reference proteome</keyword>
<proteinExistence type="predicted"/>
<comment type="caution">
    <text evidence="2">The sequence shown here is derived from an EMBL/GenBank/DDBJ whole genome shotgun (WGS) entry which is preliminary data.</text>
</comment>
<dbReference type="SUPFAM" id="SSF55144">
    <property type="entry name" value="LigT-like"/>
    <property type="match status" value="1"/>
</dbReference>
<dbReference type="InterPro" id="IPR009097">
    <property type="entry name" value="Cyclic_Pdiesterase"/>
</dbReference>
<accession>A0A7W7SZX1</accession>
<name>A0A7W7SZX1_9PSEU</name>
<evidence type="ECO:0000259" key="1">
    <source>
        <dbReference type="Pfam" id="PF02834"/>
    </source>
</evidence>
<keyword evidence="2" id="KW-0436">Ligase</keyword>
<dbReference type="AlphaFoldDB" id="A0A7W7SZX1"/>
<dbReference type="GO" id="GO:0016874">
    <property type="term" value="F:ligase activity"/>
    <property type="evidence" value="ECO:0007669"/>
    <property type="project" value="UniProtKB-KW"/>
</dbReference>
<protein>
    <submittedName>
        <fullName evidence="2">2'-5' RNA ligase</fullName>
        <ecNumber evidence="2">6.5.1.-</ecNumber>
    </submittedName>
</protein>
<evidence type="ECO:0000313" key="2">
    <source>
        <dbReference type="EMBL" id="MBB4964048.1"/>
    </source>
</evidence>
<dbReference type="Gene3D" id="3.90.1140.10">
    <property type="entry name" value="Cyclic phosphodiesterase"/>
    <property type="match status" value="1"/>
</dbReference>
<gene>
    <name evidence="2" type="ORF">F4559_001407</name>
</gene>
<dbReference type="Pfam" id="PF02834">
    <property type="entry name" value="LigT_PEase"/>
    <property type="match status" value="1"/>
</dbReference>
<dbReference type="EMBL" id="JACHJS010000001">
    <property type="protein sequence ID" value="MBB4964048.1"/>
    <property type="molecule type" value="Genomic_DNA"/>
</dbReference>
<dbReference type="Proteomes" id="UP000542674">
    <property type="component" value="Unassembled WGS sequence"/>
</dbReference>
<reference evidence="2 3" key="1">
    <citation type="submission" date="2020-08" db="EMBL/GenBank/DDBJ databases">
        <title>Sequencing the genomes of 1000 actinobacteria strains.</title>
        <authorList>
            <person name="Klenk H.-P."/>
        </authorList>
    </citation>
    <scope>NUCLEOTIDE SEQUENCE [LARGE SCALE GENOMIC DNA]</scope>
    <source>
        <strain evidence="2 3">DSM 45084</strain>
    </source>
</reference>
<sequence length="152" mass="16913">MNFVTLLYPPAEVVTRLDEVLAPVRADRPDLRWSDPARWHVTLCFHGRDDPGGLPDFSDLVPPTIRLGDSGTFPRVLWMDVHGPLRPLAERAGAPEDWRPHLTVARGAGDAPWPHLPFDGPEWTVDEIVLVRTGTPTGYETVVRVPLSTPND</sequence>